<evidence type="ECO:0000313" key="4">
    <source>
        <dbReference type="Proteomes" id="UP000176604"/>
    </source>
</evidence>
<feature type="coiled-coil region" evidence="1">
    <location>
        <begin position="394"/>
        <end position="428"/>
    </location>
</feature>
<dbReference type="PANTHER" id="PTHR43977">
    <property type="entry name" value="STRUCTURAL MAINTENANCE OF CHROMOSOMES PROTEIN 3"/>
    <property type="match status" value="1"/>
</dbReference>
<evidence type="ECO:0000256" key="1">
    <source>
        <dbReference type="SAM" id="Coils"/>
    </source>
</evidence>
<dbReference type="Gene3D" id="3.40.50.300">
    <property type="entry name" value="P-loop containing nucleotide triphosphate hydrolases"/>
    <property type="match status" value="2"/>
</dbReference>
<accession>A0A1F7UGH6</accession>
<keyword evidence="1" id="KW-0175">Coiled coil</keyword>
<sequence length="751" mass="84583">MYLDRLEIAGFKSFAQKVSFTFNRGITAVVGPNGSGKSNLADAIRWVLGEQSMKSLRGKKSEDVIFSGSEKSARLGFAEVALTLNNEDGQAPIDYSELTVSRKVYRSGEGEYLLNRQASRLTDITMLLARLHLGSRTYSVIGQGMVDAILALSPFERKDFFDEAAGVKPYELKREEALRKLEASGENLKLALVQLTELTPRVRYLTRQVRRLERRDEIVRELRALLEGHYGAEWKKLQEEIARLQGRGQEQRRAKEGLQEEVGRLQQEMSALTRESAHAASFDQLQKEYQKSLQEKTHLKEEEVNIKMRVAVRSREHLKTAVPLSIVREAHMKLARLREEYTLLVKRLQGARHEEDVNAITQKLVQLIERFQTVEAVFDPYLRIEADNDIQASLNEVEKKVETVDARLAALQGELEKLAATEKQEREKIWQVQQKLQHEQQKLNDAVAVENATRVEAARFETRRDDIAREAQEEFEKYGGAADLDALAAKSQGGADPAEIHRLKHHLEQIGGIDPEVEKEYQEISARHTFLETHVEDLKKAIGDLEIVIAELDTTIAVQFTASFKQIDEGFQRFFKTLFGGGRSRLVLVKEVREKEIEGDDVEEEGGEAAQTRSEEIDDPVKKFLDKHKRKDHIGVEIHATPPGKRLSSVNALSGGERALTSIALIASIIANNPAPFVVLDEVDAALDEANSLRFSAILEELSGKTQFVVITHNRATMEKADILYGVTMGEDGISKVLSLKLEDAVKHGNR</sequence>
<organism evidence="3 4">
    <name type="scientific">Candidatus Uhrbacteria bacterium RIFCSPHIGHO2_12_FULL_54_23</name>
    <dbReference type="NCBI Taxonomy" id="1802397"/>
    <lineage>
        <taxon>Bacteria</taxon>
        <taxon>Candidatus Uhriibacteriota</taxon>
    </lineage>
</organism>
<feature type="coiled-coil region" evidence="1">
    <location>
        <begin position="241"/>
        <end position="302"/>
    </location>
</feature>
<dbReference type="STRING" id="1802397.A3J43_03745"/>
<dbReference type="InterPro" id="IPR027417">
    <property type="entry name" value="P-loop_NTPase"/>
</dbReference>
<gene>
    <name evidence="3" type="ORF">A3J43_03745</name>
</gene>
<proteinExistence type="predicted"/>
<evidence type="ECO:0000313" key="3">
    <source>
        <dbReference type="EMBL" id="OGL77390.1"/>
    </source>
</evidence>
<feature type="domain" description="RecF/RecN/SMC N-terminal" evidence="2">
    <location>
        <begin position="2"/>
        <end position="735"/>
    </location>
</feature>
<dbReference type="Pfam" id="PF02463">
    <property type="entry name" value="SMC_N"/>
    <property type="match status" value="1"/>
</dbReference>
<dbReference type="InterPro" id="IPR003395">
    <property type="entry name" value="RecF/RecN/SMC_N"/>
</dbReference>
<name>A0A1F7UGH6_9BACT</name>
<dbReference type="AlphaFoldDB" id="A0A1F7UGH6"/>
<evidence type="ECO:0000259" key="2">
    <source>
        <dbReference type="Pfam" id="PF02463"/>
    </source>
</evidence>
<dbReference type="SUPFAM" id="SSF52540">
    <property type="entry name" value="P-loop containing nucleoside triphosphate hydrolases"/>
    <property type="match status" value="1"/>
</dbReference>
<protein>
    <recommendedName>
        <fullName evidence="2">RecF/RecN/SMC N-terminal domain-containing protein</fullName>
    </recommendedName>
</protein>
<comment type="caution">
    <text evidence="3">The sequence shown here is derived from an EMBL/GenBank/DDBJ whole genome shotgun (WGS) entry which is preliminary data.</text>
</comment>
<reference evidence="3 4" key="1">
    <citation type="journal article" date="2016" name="Nat. Commun.">
        <title>Thousands of microbial genomes shed light on interconnected biogeochemical processes in an aquifer system.</title>
        <authorList>
            <person name="Anantharaman K."/>
            <person name="Brown C.T."/>
            <person name="Hug L.A."/>
            <person name="Sharon I."/>
            <person name="Castelle C.J."/>
            <person name="Probst A.J."/>
            <person name="Thomas B.C."/>
            <person name="Singh A."/>
            <person name="Wilkins M.J."/>
            <person name="Karaoz U."/>
            <person name="Brodie E.L."/>
            <person name="Williams K.H."/>
            <person name="Hubbard S.S."/>
            <person name="Banfield J.F."/>
        </authorList>
    </citation>
    <scope>NUCLEOTIDE SEQUENCE [LARGE SCALE GENOMIC DNA]</scope>
</reference>
<dbReference type="Proteomes" id="UP000176604">
    <property type="component" value="Unassembled WGS sequence"/>
</dbReference>
<dbReference type="EMBL" id="MGEF01000059">
    <property type="protein sequence ID" value="OGL77390.1"/>
    <property type="molecule type" value="Genomic_DNA"/>
</dbReference>